<name>A0A9N9WW51_9DIPT</name>
<dbReference type="GO" id="GO:0030008">
    <property type="term" value="C:TRAPP complex"/>
    <property type="evidence" value="ECO:0007669"/>
    <property type="project" value="UniProtKB-UniRule"/>
</dbReference>
<dbReference type="Pfam" id="PF04099">
    <property type="entry name" value="Sybindin"/>
    <property type="match status" value="1"/>
</dbReference>
<dbReference type="PANTHER" id="PTHR23249:SF16">
    <property type="entry name" value="TRAFFICKING PROTEIN PARTICLE COMPLEX SUBUNIT 1"/>
    <property type="match status" value="1"/>
</dbReference>
<evidence type="ECO:0000256" key="4">
    <source>
        <dbReference type="ARBA" id="ARBA00023034"/>
    </source>
</evidence>
<keyword evidence="3 7" id="KW-0931">ER-Golgi transport</keyword>
<sequence>MTIHNLYIFDKAGTLLYYGEWNRIKQSGITRDEEAKLMYGSLYSIKSFVNKISPIDSKEGFLFYKTDKYSLHYFETASSLRFVITTDTLSTGVKELLQQLYAKIFVEYAVRNPLWTPGSPITSLLFKTKLDEFIKNSPIFGLKNI</sequence>
<comment type="similarity">
    <text evidence="5">Belongs to the TRAPP small subunits family. BET5 subfamily.</text>
</comment>
<dbReference type="CDD" id="cd14855">
    <property type="entry name" value="TRAPPC1_MUM2"/>
    <property type="match status" value="1"/>
</dbReference>
<organism evidence="8 9">
    <name type="scientific">Chironomus riparius</name>
    <dbReference type="NCBI Taxonomy" id="315576"/>
    <lineage>
        <taxon>Eukaryota</taxon>
        <taxon>Metazoa</taxon>
        <taxon>Ecdysozoa</taxon>
        <taxon>Arthropoda</taxon>
        <taxon>Hexapoda</taxon>
        <taxon>Insecta</taxon>
        <taxon>Pterygota</taxon>
        <taxon>Neoptera</taxon>
        <taxon>Endopterygota</taxon>
        <taxon>Diptera</taxon>
        <taxon>Nematocera</taxon>
        <taxon>Chironomoidea</taxon>
        <taxon>Chironomidae</taxon>
        <taxon>Chironominae</taxon>
        <taxon>Chironomus</taxon>
    </lineage>
</organism>
<comment type="subunit">
    <text evidence="6">Part of the multisubunit transport protein particle (TRAPP) complex. The heterodimer TRAPPC6B-TRAPPC3 interacts with TRAPPC1 likely providing a core for TRAPP complex formation.</text>
</comment>
<keyword evidence="1 7" id="KW-0813">Transport</keyword>
<dbReference type="GO" id="GO:0005783">
    <property type="term" value="C:endoplasmic reticulum"/>
    <property type="evidence" value="ECO:0007669"/>
    <property type="project" value="UniProtKB-SubCell"/>
</dbReference>
<dbReference type="SUPFAM" id="SSF64356">
    <property type="entry name" value="SNARE-like"/>
    <property type="match status" value="1"/>
</dbReference>
<dbReference type="GO" id="GO:0006888">
    <property type="term" value="P:endoplasmic reticulum to Golgi vesicle-mediated transport"/>
    <property type="evidence" value="ECO:0007669"/>
    <property type="project" value="UniProtKB-UniRule"/>
</dbReference>
<keyword evidence="9" id="KW-1185">Reference proteome</keyword>
<dbReference type="FunFam" id="3.30.450.70:FF:000004">
    <property type="entry name" value="Trafficking protein particle complex 1"/>
    <property type="match status" value="1"/>
</dbReference>
<gene>
    <name evidence="8" type="ORF">CHIRRI_LOCUS10618</name>
</gene>
<protein>
    <recommendedName>
        <fullName evidence="7">Trafficking protein particle complex subunit</fullName>
    </recommendedName>
</protein>
<reference evidence="8" key="2">
    <citation type="submission" date="2022-10" db="EMBL/GenBank/DDBJ databases">
        <authorList>
            <consortium name="ENA_rothamsted_submissions"/>
            <consortium name="culmorum"/>
            <person name="King R."/>
        </authorList>
    </citation>
    <scope>NUCLEOTIDE SEQUENCE</scope>
</reference>
<dbReference type="GO" id="GO:0005794">
    <property type="term" value="C:Golgi apparatus"/>
    <property type="evidence" value="ECO:0007669"/>
    <property type="project" value="UniProtKB-SubCell"/>
</dbReference>
<dbReference type="OrthoDB" id="246406at2759"/>
<dbReference type="Proteomes" id="UP001153620">
    <property type="component" value="Chromosome 3"/>
</dbReference>
<dbReference type="AlphaFoldDB" id="A0A9N9WW51"/>
<keyword evidence="4 7" id="KW-0333">Golgi apparatus</keyword>
<evidence type="ECO:0000313" key="9">
    <source>
        <dbReference type="Proteomes" id="UP001153620"/>
    </source>
</evidence>
<evidence type="ECO:0000256" key="3">
    <source>
        <dbReference type="ARBA" id="ARBA00022892"/>
    </source>
</evidence>
<evidence type="ECO:0000256" key="5">
    <source>
        <dbReference type="ARBA" id="ARBA00038167"/>
    </source>
</evidence>
<dbReference type="Gene3D" id="3.30.450.70">
    <property type="match status" value="1"/>
</dbReference>
<reference evidence="8" key="1">
    <citation type="submission" date="2022-01" db="EMBL/GenBank/DDBJ databases">
        <authorList>
            <person name="King R."/>
        </authorList>
    </citation>
    <scope>NUCLEOTIDE SEQUENCE</scope>
</reference>
<accession>A0A9N9WW51</accession>
<evidence type="ECO:0000256" key="1">
    <source>
        <dbReference type="ARBA" id="ARBA00022448"/>
    </source>
</evidence>
<dbReference type="InterPro" id="IPR011012">
    <property type="entry name" value="Longin-like_dom_sf"/>
</dbReference>
<evidence type="ECO:0000256" key="7">
    <source>
        <dbReference type="RuleBase" id="RU366065"/>
    </source>
</evidence>
<dbReference type="EMBL" id="OU895879">
    <property type="protein sequence ID" value="CAG9807772.1"/>
    <property type="molecule type" value="Genomic_DNA"/>
</dbReference>
<dbReference type="SMART" id="SM01399">
    <property type="entry name" value="Sybindin"/>
    <property type="match status" value="1"/>
</dbReference>
<evidence type="ECO:0000256" key="6">
    <source>
        <dbReference type="ARBA" id="ARBA00062874"/>
    </source>
</evidence>
<dbReference type="PANTHER" id="PTHR23249">
    <property type="entry name" value="TRAFFICKING PROTEIN PARTICLE COMPLEX SUBUNIT"/>
    <property type="match status" value="1"/>
</dbReference>
<evidence type="ECO:0000313" key="8">
    <source>
        <dbReference type="EMBL" id="CAG9807772.1"/>
    </source>
</evidence>
<dbReference type="InterPro" id="IPR007233">
    <property type="entry name" value="TRAPPC"/>
</dbReference>
<keyword evidence="2 7" id="KW-0256">Endoplasmic reticulum</keyword>
<proteinExistence type="inferred from homology"/>
<evidence type="ECO:0000256" key="2">
    <source>
        <dbReference type="ARBA" id="ARBA00022824"/>
    </source>
</evidence>
<comment type="subcellular location">
    <subcellularLocation>
        <location evidence="7">Endoplasmic reticulum</location>
    </subcellularLocation>
    <subcellularLocation>
        <location evidence="7">Golgi apparatus</location>
        <location evidence="7">cis-Golgi network</location>
    </subcellularLocation>
</comment>